<evidence type="ECO:0000256" key="3">
    <source>
        <dbReference type="ARBA" id="ARBA00023125"/>
    </source>
</evidence>
<dbReference type="InterPro" id="IPR000055">
    <property type="entry name" value="Restrct_endonuc_typeI_TRD"/>
</dbReference>
<sequence>MKYSFVTNEFFDCDRLDPDYWIKQQYIRNLFKGKEVVRLKDIAVEVTDGTRTKREFIKTGGYRFIGPSNIIENYINIHNLKRISGQDLKEKDFVEKGDILLTSIGKSGRVVLVPEELDGCVYSSDLIKVKILDESIRVQVFNHLIGPMGQLQLDAIKMGVLNRISISDLKDLEIPKRNTTETTVNFNDSEKEREAKKLYNYLVSRFDEVVQYKSTEDVMQIRSYVSEKTLENERWDVEYYKFFMSKLYDLIYKTDNQVKWQRLKDMVEIKKANLPEIHPEQIVRYFFIKDIDSVTSIILKYREDKFGELSNRVRIQVEEGDILTSKAGSATGTENHTTTIVTKEFESMFTTDALLCIKPKLIDPFYLLFLLKQPVVLKQIEMKSTGTYIKLIQNKDFENIMIPRLTETIEYDISMGMKKFIALNKKYSL</sequence>
<dbReference type="PANTHER" id="PTHR30408">
    <property type="entry name" value="TYPE-1 RESTRICTION ENZYME ECOKI SPECIFICITY PROTEIN"/>
    <property type="match status" value="1"/>
</dbReference>
<name>A0A1T5DMQ8_9FIRM</name>
<accession>A0A1T5DMQ8</accession>
<dbReference type="OrthoDB" id="2078216at2"/>
<dbReference type="GO" id="GO:0003677">
    <property type="term" value="F:DNA binding"/>
    <property type="evidence" value="ECO:0007669"/>
    <property type="project" value="UniProtKB-KW"/>
</dbReference>
<dbReference type="InterPro" id="IPR052021">
    <property type="entry name" value="Type-I_RS_S_subunit"/>
</dbReference>
<dbReference type="Gene3D" id="3.90.220.20">
    <property type="entry name" value="DNA methylase specificity domains"/>
    <property type="match status" value="2"/>
</dbReference>
<dbReference type="AlphaFoldDB" id="A0A1T5DMQ8"/>
<dbReference type="Proteomes" id="UP000243406">
    <property type="component" value="Unassembled WGS sequence"/>
</dbReference>
<evidence type="ECO:0000259" key="4">
    <source>
        <dbReference type="Pfam" id="PF01420"/>
    </source>
</evidence>
<dbReference type="Pfam" id="PF01420">
    <property type="entry name" value="Methylase_S"/>
    <property type="match status" value="1"/>
</dbReference>
<organism evidence="5 6">
    <name type="scientific">Acetoanaerobium noterae</name>
    <dbReference type="NCBI Taxonomy" id="745369"/>
    <lineage>
        <taxon>Bacteria</taxon>
        <taxon>Bacillati</taxon>
        <taxon>Bacillota</taxon>
        <taxon>Clostridia</taxon>
        <taxon>Peptostreptococcales</taxon>
        <taxon>Filifactoraceae</taxon>
        <taxon>Acetoanaerobium</taxon>
    </lineage>
</organism>
<comment type="similarity">
    <text evidence="1">Belongs to the type-I restriction system S methylase family.</text>
</comment>
<evidence type="ECO:0000256" key="2">
    <source>
        <dbReference type="ARBA" id="ARBA00022747"/>
    </source>
</evidence>
<dbReference type="RefSeq" id="WP_079590744.1">
    <property type="nucleotide sequence ID" value="NZ_FUYN01000011.1"/>
</dbReference>
<feature type="domain" description="Type I restriction modification DNA specificity" evidence="4">
    <location>
        <begin position="33"/>
        <end position="175"/>
    </location>
</feature>
<keyword evidence="3" id="KW-0238">DNA-binding</keyword>
<dbReference type="GO" id="GO:0009307">
    <property type="term" value="P:DNA restriction-modification system"/>
    <property type="evidence" value="ECO:0007669"/>
    <property type="project" value="UniProtKB-KW"/>
</dbReference>
<evidence type="ECO:0000256" key="1">
    <source>
        <dbReference type="ARBA" id="ARBA00010923"/>
    </source>
</evidence>
<keyword evidence="6" id="KW-1185">Reference proteome</keyword>
<evidence type="ECO:0000313" key="5">
    <source>
        <dbReference type="EMBL" id="SKB72905.1"/>
    </source>
</evidence>
<evidence type="ECO:0000313" key="6">
    <source>
        <dbReference type="Proteomes" id="UP000243406"/>
    </source>
</evidence>
<proteinExistence type="inferred from homology"/>
<keyword evidence="2" id="KW-0680">Restriction system</keyword>
<dbReference type="EMBL" id="FUYN01000011">
    <property type="protein sequence ID" value="SKB72905.1"/>
    <property type="molecule type" value="Genomic_DNA"/>
</dbReference>
<dbReference type="PANTHER" id="PTHR30408:SF12">
    <property type="entry name" value="TYPE I RESTRICTION ENZYME MJAVIII SPECIFICITY SUBUNIT"/>
    <property type="match status" value="1"/>
</dbReference>
<dbReference type="SUPFAM" id="SSF116734">
    <property type="entry name" value="DNA methylase specificity domain"/>
    <property type="match status" value="2"/>
</dbReference>
<dbReference type="InterPro" id="IPR044946">
    <property type="entry name" value="Restrct_endonuc_typeI_TRD_sf"/>
</dbReference>
<reference evidence="6" key="1">
    <citation type="submission" date="2017-02" db="EMBL/GenBank/DDBJ databases">
        <authorList>
            <person name="Varghese N."/>
            <person name="Submissions S."/>
        </authorList>
    </citation>
    <scope>NUCLEOTIDE SEQUENCE [LARGE SCALE GENOMIC DNA]</scope>
    <source>
        <strain evidence="6">ATCC 35199</strain>
    </source>
</reference>
<protein>
    <submittedName>
        <fullName evidence="5">Type I restriction modification DNA specificity domain-containing protein</fullName>
    </submittedName>
</protein>
<gene>
    <name evidence="5" type="ORF">SAMN02745120_0078</name>
</gene>